<evidence type="ECO:0000313" key="4">
    <source>
        <dbReference type="Proteomes" id="UP000256900"/>
    </source>
</evidence>
<dbReference type="Pfam" id="PF13202">
    <property type="entry name" value="EF-hand_5"/>
    <property type="match status" value="1"/>
</dbReference>
<keyword evidence="1" id="KW-0732">Signal</keyword>
<evidence type="ECO:0000256" key="1">
    <source>
        <dbReference type="SAM" id="SignalP"/>
    </source>
</evidence>
<dbReference type="PROSITE" id="PS00018">
    <property type="entry name" value="EF_HAND_1"/>
    <property type="match status" value="1"/>
</dbReference>
<dbReference type="Proteomes" id="UP000256900">
    <property type="component" value="Unassembled WGS sequence"/>
</dbReference>
<proteinExistence type="predicted"/>
<accession>A0A3D9Z291</accession>
<dbReference type="OrthoDB" id="8453759at2"/>
<dbReference type="InterPro" id="IPR011992">
    <property type="entry name" value="EF-hand-dom_pair"/>
</dbReference>
<dbReference type="InterPro" id="IPR018247">
    <property type="entry name" value="EF_Hand_1_Ca_BS"/>
</dbReference>
<sequence>MRLGRIFASIVFFAPLGGPTLAAPVAHTVDGTLDLAQMEAAAAAAFERLNKDSDTTLDYSEAKGRLSKDAFLAADPDADKTLSKQEYVEMAEKLFNAADTNNDGVLDAKELRSHAGQALLRLLQ</sequence>
<dbReference type="PROSITE" id="PS50222">
    <property type="entry name" value="EF_HAND_2"/>
    <property type="match status" value="1"/>
</dbReference>
<evidence type="ECO:0000313" key="3">
    <source>
        <dbReference type="EMBL" id="REF88945.1"/>
    </source>
</evidence>
<dbReference type="EMBL" id="QUMO01000001">
    <property type="protein sequence ID" value="REF88945.1"/>
    <property type="molecule type" value="Genomic_DNA"/>
</dbReference>
<comment type="caution">
    <text evidence="3">The sequence shown here is derived from an EMBL/GenBank/DDBJ whole genome shotgun (WGS) entry which is preliminary data.</text>
</comment>
<gene>
    <name evidence="3" type="ORF">DES32_0156</name>
</gene>
<dbReference type="GO" id="GO:0005509">
    <property type="term" value="F:calcium ion binding"/>
    <property type="evidence" value="ECO:0007669"/>
    <property type="project" value="InterPro"/>
</dbReference>
<keyword evidence="4" id="KW-1185">Reference proteome</keyword>
<dbReference type="SUPFAM" id="SSF47473">
    <property type="entry name" value="EF-hand"/>
    <property type="match status" value="1"/>
</dbReference>
<feature type="chain" id="PRO_5017715173" evidence="1">
    <location>
        <begin position="23"/>
        <end position="124"/>
    </location>
</feature>
<reference evidence="3 4" key="1">
    <citation type="submission" date="2018-08" db="EMBL/GenBank/DDBJ databases">
        <title>Genomic Encyclopedia of Type Strains, Phase IV (KMG-IV): sequencing the most valuable type-strain genomes for metagenomic binning, comparative biology and taxonomic classification.</title>
        <authorList>
            <person name="Goeker M."/>
        </authorList>
    </citation>
    <scope>NUCLEOTIDE SEQUENCE [LARGE SCALE GENOMIC DNA]</scope>
    <source>
        <strain evidence="3 4">BW863</strain>
    </source>
</reference>
<dbReference type="Gene3D" id="1.10.238.10">
    <property type="entry name" value="EF-hand"/>
    <property type="match status" value="1"/>
</dbReference>
<feature type="domain" description="EF-hand" evidence="2">
    <location>
        <begin position="86"/>
        <end position="121"/>
    </location>
</feature>
<feature type="signal peptide" evidence="1">
    <location>
        <begin position="1"/>
        <end position="22"/>
    </location>
</feature>
<organism evidence="3 4">
    <name type="scientific">Methylovirgula ligni</name>
    <dbReference type="NCBI Taxonomy" id="569860"/>
    <lineage>
        <taxon>Bacteria</taxon>
        <taxon>Pseudomonadati</taxon>
        <taxon>Pseudomonadota</taxon>
        <taxon>Alphaproteobacteria</taxon>
        <taxon>Hyphomicrobiales</taxon>
        <taxon>Beijerinckiaceae</taxon>
        <taxon>Methylovirgula</taxon>
    </lineage>
</organism>
<dbReference type="InterPro" id="IPR002048">
    <property type="entry name" value="EF_hand_dom"/>
</dbReference>
<protein>
    <submittedName>
        <fullName evidence="3">EF hand domain-containing protein</fullName>
    </submittedName>
</protein>
<dbReference type="AlphaFoldDB" id="A0A3D9Z291"/>
<name>A0A3D9Z291_9HYPH</name>
<evidence type="ECO:0000259" key="2">
    <source>
        <dbReference type="PROSITE" id="PS50222"/>
    </source>
</evidence>